<gene>
    <name evidence="3" type="ORF">PRRU23_01280</name>
</gene>
<comment type="caution">
    <text evidence="3">The sequence shown here is derived from an EMBL/GenBank/DDBJ whole genome shotgun (WGS) entry which is preliminary data.</text>
</comment>
<dbReference type="CDD" id="cd07385">
    <property type="entry name" value="MPP_YkuE_C"/>
    <property type="match status" value="1"/>
</dbReference>
<keyword evidence="1" id="KW-0812">Transmembrane</keyword>
<dbReference type="PANTHER" id="PTHR31302:SF0">
    <property type="entry name" value="TRANSMEMBRANE PROTEIN WITH METALLOPHOSPHOESTERASE DOMAIN"/>
    <property type="match status" value="1"/>
</dbReference>
<dbReference type="GO" id="GO:0016787">
    <property type="term" value="F:hydrolase activity"/>
    <property type="evidence" value="ECO:0007669"/>
    <property type="project" value="InterPro"/>
</dbReference>
<dbReference type="PANTHER" id="PTHR31302">
    <property type="entry name" value="TRANSMEMBRANE PROTEIN WITH METALLOPHOSPHOESTERASE DOMAIN-RELATED"/>
    <property type="match status" value="1"/>
</dbReference>
<evidence type="ECO:0000259" key="2">
    <source>
        <dbReference type="Pfam" id="PF00149"/>
    </source>
</evidence>
<evidence type="ECO:0000313" key="4">
    <source>
        <dbReference type="Proteomes" id="UP000887043"/>
    </source>
</evidence>
<dbReference type="RefSeq" id="WP_006283010.1">
    <property type="nucleotide sequence ID" value="NZ_BPTR01000001.1"/>
</dbReference>
<dbReference type="Pfam" id="PF00149">
    <property type="entry name" value="Metallophos"/>
    <property type="match status" value="1"/>
</dbReference>
<dbReference type="Gene3D" id="3.60.21.10">
    <property type="match status" value="1"/>
</dbReference>
<dbReference type="InterPro" id="IPR029052">
    <property type="entry name" value="Metallo-depent_PP-like"/>
</dbReference>
<dbReference type="InterPro" id="IPR004843">
    <property type="entry name" value="Calcineurin-like_PHP"/>
</dbReference>
<protein>
    <submittedName>
        <fullName evidence="3">Metallophosphatase</fullName>
    </submittedName>
</protein>
<evidence type="ECO:0000256" key="1">
    <source>
        <dbReference type="SAM" id="Phobius"/>
    </source>
</evidence>
<dbReference type="Proteomes" id="UP000887043">
    <property type="component" value="Unassembled WGS sequence"/>
</dbReference>
<feature type="transmembrane region" description="Helical" evidence="1">
    <location>
        <begin position="67"/>
        <end position="89"/>
    </location>
</feature>
<organism evidence="3 4">
    <name type="scientific">Segatella bryantii</name>
    <name type="common">Prevotella bryantii</name>
    <dbReference type="NCBI Taxonomy" id="77095"/>
    <lineage>
        <taxon>Bacteria</taxon>
        <taxon>Pseudomonadati</taxon>
        <taxon>Bacteroidota</taxon>
        <taxon>Bacteroidia</taxon>
        <taxon>Bacteroidales</taxon>
        <taxon>Prevotellaceae</taxon>
        <taxon>Segatella</taxon>
    </lineage>
</organism>
<dbReference type="SUPFAM" id="SSF56300">
    <property type="entry name" value="Metallo-dependent phosphatases"/>
    <property type="match status" value="1"/>
</dbReference>
<dbReference type="InterPro" id="IPR051158">
    <property type="entry name" value="Metallophosphoesterase_sf"/>
</dbReference>
<sequence>MNTIWAFTFFVLPIIGLAYSLWHVWNILPLSPVVKTIIAVILALCFVVMITNFTVGLDRYPMMVSEVLYEVGNSSIFVMLYAVMLFLVLDLGRLMHIVPREWLYQSTKGSIAVFVFMTSLFTYAYWNYLQKERQPIVLQTAKAIERPLKIVMMTDLHLGYHNRKAEIRKWIELINAEHPDLVLIGGDIIDGSIRAIEEQNMAEDFRRIKAPIYACLGNHEYYSGEPRAQKFYHEAGIHLLKDEVAEVMGVNIIGRDDRTNKKRASVADLYKQVKDKNKYTILLDHQPYHLEEAEKSGIDFQLSGHTHYGQVWPISWIEDAMYEKAYGPLTKGKTQYFVSSGIGIWGAKFRIGTHSEYLVATLTKR</sequence>
<dbReference type="EMBL" id="BPTR01000001">
    <property type="protein sequence ID" value="GJG26428.1"/>
    <property type="molecule type" value="Genomic_DNA"/>
</dbReference>
<reference evidence="3" key="1">
    <citation type="submission" date="2021-08" db="EMBL/GenBank/DDBJ databases">
        <title>Prevotella lacticifex sp. nov., isolated from rumen of cow.</title>
        <authorList>
            <person name="Shinkai T."/>
            <person name="Ikeyama N."/>
            <person name="Kumagai M."/>
            <person name="Ohmori H."/>
            <person name="Sakamoto M."/>
            <person name="Ohkuma M."/>
            <person name="Mitsumori M."/>
        </authorList>
    </citation>
    <scope>NUCLEOTIDE SEQUENCE</scope>
    <source>
        <strain evidence="3">DSM 11371</strain>
    </source>
</reference>
<dbReference type="AlphaFoldDB" id="A0AA37HVQ5"/>
<accession>A0AA37HVQ5</accession>
<feature type="transmembrane region" description="Helical" evidence="1">
    <location>
        <begin position="109"/>
        <end position="126"/>
    </location>
</feature>
<evidence type="ECO:0000313" key="3">
    <source>
        <dbReference type="EMBL" id="GJG26428.1"/>
    </source>
</evidence>
<proteinExistence type="predicted"/>
<keyword evidence="1" id="KW-1133">Transmembrane helix</keyword>
<feature type="domain" description="Calcineurin-like phosphoesterase" evidence="2">
    <location>
        <begin position="148"/>
        <end position="308"/>
    </location>
</feature>
<keyword evidence="1" id="KW-0472">Membrane</keyword>
<feature type="transmembrane region" description="Helical" evidence="1">
    <location>
        <begin position="36"/>
        <end position="55"/>
    </location>
</feature>
<name>A0AA37HVQ5_SEGBR</name>